<dbReference type="Gene3D" id="2.115.10.20">
    <property type="entry name" value="Glycosyl hydrolase domain, family 43"/>
    <property type="match status" value="1"/>
</dbReference>
<dbReference type="PANTHER" id="PTHR34106:SF5">
    <property type="entry name" value="GLYCOSIDASE"/>
    <property type="match status" value="1"/>
</dbReference>
<evidence type="ECO:0000256" key="3">
    <source>
        <dbReference type="ARBA" id="ARBA00024356"/>
    </source>
</evidence>
<dbReference type="GO" id="GO:0016757">
    <property type="term" value="F:glycosyltransferase activity"/>
    <property type="evidence" value="ECO:0007669"/>
    <property type="project" value="UniProtKB-KW"/>
</dbReference>
<dbReference type="KEGG" id="ccha:ELD05_11060"/>
<organism evidence="4 5">
    <name type="scientific">Caldicellulosiruptor changbaiensis</name>
    <dbReference type="NCBI Taxonomy" id="1222016"/>
    <lineage>
        <taxon>Bacteria</taxon>
        <taxon>Bacillati</taxon>
        <taxon>Bacillota</taxon>
        <taxon>Bacillota incertae sedis</taxon>
        <taxon>Caldicellulosiruptorales</taxon>
        <taxon>Caldicellulosiruptoraceae</taxon>
        <taxon>Caldicellulosiruptor</taxon>
    </lineage>
</organism>
<keyword evidence="4" id="KW-0326">Glycosidase</keyword>
<dbReference type="GO" id="GO:0016798">
    <property type="term" value="F:hydrolase activity, acting on glycosyl bonds"/>
    <property type="evidence" value="ECO:0007669"/>
    <property type="project" value="UniProtKB-KW"/>
</dbReference>
<dbReference type="SUPFAM" id="SSF75005">
    <property type="entry name" value="Arabinanase/levansucrase/invertase"/>
    <property type="match status" value="1"/>
</dbReference>
<dbReference type="PANTHER" id="PTHR34106">
    <property type="entry name" value="GLYCOSIDASE"/>
    <property type="match status" value="1"/>
</dbReference>
<gene>
    <name evidence="4" type="ORF">ELD05_11060</name>
</gene>
<proteinExistence type="inferred from homology"/>
<keyword evidence="4" id="KW-0378">Hydrolase</keyword>
<keyword evidence="2" id="KW-0808">Transferase</keyword>
<evidence type="ECO:0000313" key="4">
    <source>
        <dbReference type="EMBL" id="AZT91128.1"/>
    </source>
</evidence>
<keyword evidence="5" id="KW-1185">Reference proteome</keyword>
<evidence type="ECO:0000313" key="5">
    <source>
        <dbReference type="Proteomes" id="UP000282930"/>
    </source>
</evidence>
<comment type="similarity">
    <text evidence="3">Belongs to the glycosyl hydrolase 130 family.</text>
</comment>
<dbReference type="CDD" id="cd18614">
    <property type="entry name" value="GH130"/>
    <property type="match status" value="1"/>
</dbReference>
<dbReference type="Proteomes" id="UP000282930">
    <property type="component" value="Chromosome"/>
</dbReference>
<dbReference type="InterPro" id="IPR023296">
    <property type="entry name" value="Glyco_hydro_beta-prop_sf"/>
</dbReference>
<evidence type="ECO:0000256" key="1">
    <source>
        <dbReference type="ARBA" id="ARBA00022676"/>
    </source>
</evidence>
<name>A0A3T0D820_9FIRM</name>
<accession>A0A3T0D820</accession>
<dbReference type="PIRSF" id="PIRSF016202">
    <property type="entry name" value="PH1107"/>
    <property type="match status" value="1"/>
</dbReference>
<evidence type="ECO:0000256" key="2">
    <source>
        <dbReference type="ARBA" id="ARBA00022679"/>
    </source>
</evidence>
<protein>
    <submittedName>
        <fullName evidence="4">Glycosidase</fullName>
    </submittedName>
</protein>
<reference evidence="4 5" key="1">
    <citation type="submission" date="2018-12" db="EMBL/GenBank/DDBJ databases">
        <title>Genome sequence from the cellulolytic species, Caldicellulosiruptor changbaiensis.</title>
        <authorList>
            <person name="Blumer-Schuette S.E."/>
            <person name="Mendoza C."/>
        </authorList>
    </citation>
    <scope>NUCLEOTIDE SEQUENCE [LARGE SCALE GENOMIC DNA]</scope>
    <source>
        <strain evidence="4 5">CBS-Z</strain>
    </source>
</reference>
<sequence>MFKLQRVTDKPVLRPKQENEWERAAVFNAAAIYHRGLFHLIYRATNIPPHKDYGEYISTIGYAVSTDGVNFYRLDKPVMVAENAQERRGIEDPRIVEIDGTFYMTYTGFGGRYDGDFRIMLAKSKNLIKWERIGVALDEPNKDAALFPEKINGRYVMFHRRYPNMWLAFSDDLVHWTDHVEIMTIRENSWESSRIGVAGPPIKVKFGWLVIYHAADNKNVYRLGAVLLDSKDPTKVLSRFSEPILEPELSWEVDGYIPNVVFSCGHAEVGDEVWVYYGGADTVIGVAKFNKEKIKFD</sequence>
<keyword evidence="1" id="KW-0328">Glycosyltransferase</keyword>
<dbReference type="Pfam" id="PF04041">
    <property type="entry name" value="Glyco_hydro_130"/>
    <property type="match status" value="1"/>
</dbReference>
<dbReference type="EMBL" id="CP034791">
    <property type="protein sequence ID" value="AZT91128.1"/>
    <property type="molecule type" value="Genomic_DNA"/>
</dbReference>
<dbReference type="AlphaFoldDB" id="A0A3T0D820"/>
<dbReference type="InterPro" id="IPR007184">
    <property type="entry name" value="Mannoside_phosphorylase"/>
</dbReference>
<dbReference type="RefSeq" id="WP_127352470.1">
    <property type="nucleotide sequence ID" value="NZ_CP034791.1"/>
</dbReference>